<dbReference type="Proteomes" id="UP000032483">
    <property type="component" value="Unassembled WGS sequence"/>
</dbReference>
<accession>A0A0W7TU43</accession>
<accession>A0A0D8J0X9</accession>
<evidence type="ECO:0000313" key="9">
    <source>
        <dbReference type="Proteomes" id="UP000431913"/>
    </source>
</evidence>
<evidence type="ECO:0000313" key="4">
    <source>
        <dbReference type="EMBL" id="MST90484.1"/>
    </source>
</evidence>
<dbReference type="RefSeq" id="WP_009324937.1">
    <property type="nucleotide sequence ID" value="NZ_CAOJUJ010000035.1"/>
</dbReference>
<keyword evidence="7" id="KW-1185">Reference proteome</keyword>
<dbReference type="EMBL" id="WMZR01000001">
    <property type="protein sequence ID" value="MTS50009.1"/>
    <property type="molecule type" value="Genomic_DNA"/>
</dbReference>
<evidence type="ECO:0000313" key="7">
    <source>
        <dbReference type="Proteomes" id="UP000032483"/>
    </source>
</evidence>
<evidence type="ECO:0000313" key="6">
    <source>
        <dbReference type="EMBL" id="MTS50009.1"/>
    </source>
</evidence>
<dbReference type="EMBL" id="WMZU01000017">
    <property type="protein sequence ID" value="MTS27865.1"/>
    <property type="molecule type" value="Genomic_DNA"/>
</dbReference>
<evidence type="ECO:0000313" key="3">
    <source>
        <dbReference type="EMBL" id="KUE77345.1"/>
    </source>
</evidence>
<keyword evidence="1" id="KW-0812">Transmembrane</keyword>
<dbReference type="PANTHER" id="PTHR38468">
    <property type="entry name" value="SLL0939 PROTEIN"/>
    <property type="match status" value="1"/>
</dbReference>
<evidence type="ECO:0000313" key="5">
    <source>
        <dbReference type="EMBL" id="MTS27865.1"/>
    </source>
</evidence>
<dbReference type="EMBL" id="LMUA01000003">
    <property type="protein sequence ID" value="KUE77345.1"/>
    <property type="molecule type" value="Genomic_DNA"/>
</dbReference>
<sequence>MDLEHLIELILPPIIGVLEMMGIFVVAVSAVRAFAEYLGNTFLHRHYALQFELADGLATGLEFKMAAEILKTVLVREMSELLILGAVIILRALLSLLIHFELKSSQTRTEEKP</sequence>
<gene>
    <name evidence="3" type="ORF">ASJ35_03465</name>
    <name evidence="4" type="ORF">FYJ76_00805</name>
    <name evidence="6" type="ORF">GMD52_00440</name>
    <name evidence="5" type="ORF">GMD59_11275</name>
    <name evidence="2" type="ORF">TQ39_07205</name>
</gene>
<comment type="caution">
    <text evidence="2">The sequence shown here is derived from an EMBL/GenBank/DDBJ whole genome shotgun (WGS) entry which is preliminary data.</text>
</comment>
<evidence type="ECO:0000256" key="1">
    <source>
        <dbReference type="SAM" id="Phobius"/>
    </source>
</evidence>
<dbReference type="EMBL" id="JXXK01000007">
    <property type="protein sequence ID" value="KJF40404.1"/>
    <property type="molecule type" value="Genomic_DNA"/>
</dbReference>
<dbReference type="Proteomes" id="UP000431913">
    <property type="component" value="Unassembled WGS sequence"/>
</dbReference>
<evidence type="ECO:0000313" key="10">
    <source>
        <dbReference type="Proteomes" id="UP000449193"/>
    </source>
</evidence>
<dbReference type="PANTHER" id="PTHR38468:SF1">
    <property type="entry name" value="SLL0939 PROTEIN"/>
    <property type="match status" value="1"/>
</dbReference>
<dbReference type="Proteomes" id="UP000449193">
    <property type="component" value="Unassembled WGS sequence"/>
</dbReference>
<dbReference type="InterPro" id="IPR012427">
    <property type="entry name" value="DUF1622"/>
</dbReference>
<dbReference type="EMBL" id="VUNJ01000001">
    <property type="protein sequence ID" value="MST90484.1"/>
    <property type="molecule type" value="Genomic_DNA"/>
</dbReference>
<dbReference type="GeneID" id="42856401"/>
<dbReference type="Proteomes" id="UP000472755">
    <property type="component" value="Unassembled WGS sequence"/>
</dbReference>
<feature type="transmembrane region" description="Helical" evidence="1">
    <location>
        <begin position="81"/>
        <end position="100"/>
    </location>
</feature>
<keyword evidence="1" id="KW-0472">Membrane</keyword>
<evidence type="ECO:0000313" key="8">
    <source>
        <dbReference type="Proteomes" id="UP000053433"/>
    </source>
</evidence>
<reference evidence="10 11" key="3">
    <citation type="journal article" date="2019" name="Nat. Med.">
        <title>A library of human gut bacterial isolates paired with longitudinal multiomics data enables mechanistic microbiome research.</title>
        <authorList>
            <person name="Poyet M."/>
            <person name="Groussin M."/>
            <person name="Gibbons S.M."/>
            <person name="Avila-Pacheco J."/>
            <person name="Jiang X."/>
            <person name="Kearney S.M."/>
            <person name="Perrotta A.R."/>
            <person name="Berdy B."/>
            <person name="Zhao S."/>
            <person name="Lieberman T.D."/>
            <person name="Swanson P.K."/>
            <person name="Smith M."/>
            <person name="Roesemann S."/>
            <person name="Alexander J.E."/>
            <person name="Rich S.A."/>
            <person name="Livny J."/>
            <person name="Vlamakis H."/>
            <person name="Clish C."/>
            <person name="Bullock K."/>
            <person name="Deik A."/>
            <person name="Scott J."/>
            <person name="Pierce K.A."/>
            <person name="Xavier R.J."/>
            <person name="Alm E.J."/>
        </authorList>
    </citation>
    <scope>NUCLEOTIDE SEQUENCE [LARGE SCALE GENOMIC DNA]</scope>
    <source>
        <strain evidence="5 11">BIOML-A4</strain>
        <strain evidence="6 10">BIOML-A7</strain>
    </source>
</reference>
<evidence type="ECO:0000313" key="11">
    <source>
        <dbReference type="Proteomes" id="UP000472755"/>
    </source>
</evidence>
<dbReference type="Proteomes" id="UP000053433">
    <property type="component" value="Unassembled WGS sequence"/>
</dbReference>
<dbReference type="Pfam" id="PF07784">
    <property type="entry name" value="DUF1622"/>
    <property type="match status" value="1"/>
</dbReference>
<name>A0A0D8J0X9_9FIRM</name>
<keyword evidence="1" id="KW-1133">Transmembrane helix</keyword>
<reference evidence="3 8" key="2">
    <citation type="submission" date="2015-10" db="EMBL/GenBank/DDBJ databases">
        <title>A novel member of the family Ruminococcaceae isolated from human faeces.</title>
        <authorList>
            <person name="Shkoporov A.N."/>
            <person name="Chaplin A.V."/>
            <person name="Motuzova O.V."/>
            <person name="Kafarskaia L.I."/>
            <person name="Efimov B.A."/>
        </authorList>
    </citation>
    <scope>NUCLEOTIDE SEQUENCE [LARGE SCALE GENOMIC DNA]</scope>
    <source>
        <strain evidence="3 8">668</strain>
    </source>
</reference>
<proteinExistence type="predicted"/>
<reference evidence="2" key="1">
    <citation type="submission" date="2015-02" db="EMBL/GenBank/DDBJ databases">
        <title>A novel member of the family Ruminococcaceae isolated from human feces.</title>
        <authorList>
            <person name="Shkoporov A.N."/>
            <person name="Chaplin A.V."/>
            <person name="Motuzova O.V."/>
            <person name="Kafarskaia L.I."/>
            <person name="Khokhlova E.V."/>
            <person name="Efimov B.A."/>
        </authorList>
    </citation>
    <scope>NUCLEOTIDE SEQUENCE [LARGE SCALE GENOMIC DNA]</scope>
    <source>
        <strain evidence="2">585-1</strain>
    </source>
</reference>
<organism evidence="2 7">
    <name type="scientific">Ruthenibacterium lactatiformans</name>
    <dbReference type="NCBI Taxonomy" id="1550024"/>
    <lineage>
        <taxon>Bacteria</taxon>
        <taxon>Bacillati</taxon>
        <taxon>Bacillota</taxon>
        <taxon>Clostridia</taxon>
        <taxon>Eubacteriales</taxon>
        <taxon>Oscillospiraceae</taxon>
        <taxon>Ruthenibacterium</taxon>
    </lineage>
</organism>
<dbReference type="AlphaFoldDB" id="A0A0D8J0X9"/>
<reference evidence="4 9" key="4">
    <citation type="submission" date="2019-08" db="EMBL/GenBank/DDBJ databases">
        <title>In-depth cultivation of the pig gut microbiome towards novel bacterial diversity and tailored functional studies.</title>
        <authorList>
            <person name="Wylensek D."/>
            <person name="Hitch T.C.A."/>
            <person name="Clavel T."/>
        </authorList>
    </citation>
    <scope>NUCLEOTIDE SEQUENCE [LARGE SCALE GENOMIC DNA]</scope>
    <source>
        <strain evidence="4 9">WCA3-601-WT-6J</strain>
    </source>
</reference>
<protein>
    <submittedName>
        <fullName evidence="4">DUF1622 domain-containing protein</fullName>
    </submittedName>
</protein>
<feature type="transmembrane region" description="Helical" evidence="1">
    <location>
        <begin position="14"/>
        <end position="35"/>
    </location>
</feature>
<dbReference type="PATRIC" id="fig|1550024.3.peg.1622"/>
<evidence type="ECO:0000313" key="2">
    <source>
        <dbReference type="EMBL" id="KJF40404.1"/>
    </source>
</evidence>